<dbReference type="SUPFAM" id="SSF46689">
    <property type="entry name" value="Homeodomain-like"/>
    <property type="match status" value="1"/>
</dbReference>
<dbReference type="InterPro" id="IPR001647">
    <property type="entry name" value="HTH_TetR"/>
</dbReference>
<dbReference type="RefSeq" id="WP_194034942.1">
    <property type="nucleotide sequence ID" value="NZ_CP063657.1"/>
</dbReference>
<dbReference type="InterPro" id="IPR039536">
    <property type="entry name" value="TetR_C_Proteobacteria"/>
</dbReference>
<organism evidence="5 6">
    <name type="scientific">Novilysobacter avium</name>
    <dbReference type="NCBI Taxonomy" id="2781023"/>
    <lineage>
        <taxon>Bacteria</taxon>
        <taxon>Pseudomonadati</taxon>
        <taxon>Pseudomonadota</taxon>
        <taxon>Gammaproteobacteria</taxon>
        <taxon>Lysobacterales</taxon>
        <taxon>Lysobacteraceae</taxon>
        <taxon>Novilysobacter</taxon>
    </lineage>
</organism>
<evidence type="ECO:0000256" key="3">
    <source>
        <dbReference type="SAM" id="MobiDB-lite"/>
    </source>
</evidence>
<dbReference type="SUPFAM" id="SSF48498">
    <property type="entry name" value="Tetracyclin repressor-like, C-terminal domain"/>
    <property type="match status" value="1"/>
</dbReference>
<keyword evidence="1 2" id="KW-0238">DNA-binding</keyword>
<protein>
    <submittedName>
        <fullName evidence="5">TetR/AcrR family transcriptional regulator</fullName>
    </submittedName>
</protein>
<dbReference type="Pfam" id="PF00440">
    <property type="entry name" value="TetR_N"/>
    <property type="match status" value="1"/>
</dbReference>
<dbReference type="Gene3D" id="1.10.10.60">
    <property type="entry name" value="Homeodomain-like"/>
    <property type="match status" value="1"/>
</dbReference>
<dbReference type="Gene3D" id="1.10.357.10">
    <property type="entry name" value="Tetracycline Repressor, domain 2"/>
    <property type="match status" value="1"/>
</dbReference>
<dbReference type="Pfam" id="PF14246">
    <property type="entry name" value="TetR_C_7"/>
    <property type="match status" value="1"/>
</dbReference>
<dbReference type="EMBL" id="CP063657">
    <property type="protein sequence ID" value="QOW22412.1"/>
    <property type="molecule type" value="Genomic_DNA"/>
</dbReference>
<dbReference type="InterPro" id="IPR009057">
    <property type="entry name" value="Homeodomain-like_sf"/>
</dbReference>
<evidence type="ECO:0000256" key="2">
    <source>
        <dbReference type="PROSITE-ProRule" id="PRU00335"/>
    </source>
</evidence>
<proteinExistence type="predicted"/>
<name>A0A7S6ZUS3_9GAMM</name>
<dbReference type="PRINTS" id="PR00455">
    <property type="entry name" value="HTHTETR"/>
</dbReference>
<reference evidence="5 6" key="1">
    <citation type="submission" date="2020-10" db="EMBL/GenBank/DDBJ databases">
        <title>complete genome sequencing of Lysobacter sp. H23M41.</title>
        <authorList>
            <person name="Bae J.-W."/>
            <person name="Lee S.-Y."/>
        </authorList>
    </citation>
    <scope>NUCLEOTIDE SEQUENCE [LARGE SCALE GENOMIC DNA]</scope>
    <source>
        <strain evidence="5 6">H23M41</strain>
    </source>
</reference>
<evidence type="ECO:0000313" key="6">
    <source>
        <dbReference type="Proteomes" id="UP000593932"/>
    </source>
</evidence>
<accession>A0A7S6ZUS3</accession>
<feature type="DNA-binding region" description="H-T-H motif" evidence="2">
    <location>
        <begin position="57"/>
        <end position="76"/>
    </location>
</feature>
<evidence type="ECO:0000259" key="4">
    <source>
        <dbReference type="PROSITE" id="PS50977"/>
    </source>
</evidence>
<sequence>MNDLRSRGDSGSGPASPHTSKPSSPVGPGRPKDPAKRAAILEAARTLFLQHGFEGVSMDQIAAVATVSKLTVYSHFGDKEKLFSAAVASYCEQQVPHALFERSSRVELRERLLQIARAFHAMASSPEAIAALRMLSTPQLAGSPVVGTFWDAGPGRINQELTSLLQRRAEDGELRLDPIDEAGLSRAASQLLALLKGDAHARLLLGLDGLAEDDVPAHLGSAVDMFLRAYGVADPPAVTT</sequence>
<keyword evidence="6" id="KW-1185">Reference proteome</keyword>
<dbReference type="InterPro" id="IPR050109">
    <property type="entry name" value="HTH-type_TetR-like_transc_reg"/>
</dbReference>
<feature type="region of interest" description="Disordered" evidence="3">
    <location>
        <begin position="1"/>
        <end position="35"/>
    </location>
</feature>
<evidence type="ECO:0000313" key="5">
    <source>
        <dbReference type="EMBL" id="QOW22412.1"/>
    </source>
</evidence>
<dbReference type="Proteomes" id="UP000593932">
    <property type="component" value="Chromosome"/>
</dbReference>
<dbReference type="InterPro" id="IPR036271">
    <property type="entry name" value="Tet_transcr_reg_TetR-rel_C_sf"/>
</dbReference>
<evidence type="ECO:0000256" key="1">
    <source>
        <dbReference type="ARBA" id="ARBA00023125"/>
    </source>
</evidence>
<dbReference type="PROSITE" id="PS50977">
    <property type="entry name" value="HTH_TETR_2"/>
    <property type="match status" value="1"/>
</dbReference>
<dbReference type="PANTHER" id="PTHR30055:SF146">
    <property type="entry name" value="HTH-TYPE TRANSCRIPTIONAL DUAL REGULATOR CECR"/>
    <property type="match status" value="1"/>
</dbReference>
<dbReference type="PANTHER" id="PTHR30055">
    <property type="entry name" value="HTH-TYPE TRANSCRIPTIONAL REGULATOR RUTR"/>
    <property type="match status" value="1"/>
</dbReference>
<gene>
    <name evidence="5" type="ORF">INQ42_02050</name>
</gene>
<feature type="domain" description="HTH tetR-type" evidence="4">
    <location>
        <begin position="34"/>
        <end position="94"/>
    </location>
</feature>